<dbReference type="AlphaFoldDB" id="A0AA36FEB5"/>
<evidence type="ECO:0000313" key="1">
    <source>
        <dbReference type="EMBL" id="CAI9735155.1"/>
    </source>
</evidence>
<gene>
    <name evidence="1" type="ORF">OCTVUL_1B006710</name>
</gene>
<dbReference type="EMBL" id="OX597830">
    <property type="protein sequence ID" value="CAI9735155.1"/>
    <property type="molecule type" value="Genomic_DNA"/>
</dbReference>
<organism evidence="1 2">
    <name type="scientific">Octopus vulgaris</name>
    <name type="common">Common octopus</name>
    <dbReference type="NCBI Taxonomy" id="6645"/>
    <lineage>
        <taxon>Eukaryota</taxon>
        <taxon>Metazoa</taxon>
        <taxon>Spiralia</taxon>
        <taxon>Lophotrochozoa</taxon>
        <taxon>Mollusca</taxon>
        <taxon>Cephalopoda</taxon>
        <taxon>Coleoidea</taxon>
        <taxon>Octopodiformes</taxon>
        <taxon>Octopoda</taxon>
        <taxon>Incirrata</taxon>
        <taxon>Octopodidae</taxon>
        <taxon>Octopus</taxon>
    </lineage>
</organism>
<protein>
    <submittedName>
        <fullName evidence="1">Uncharacterized protein</fullName>
    </submittedName>
</protein>
<proteinExistence type="predicted"/>
<dbReference type="Proteomes" id="UP001162480">
    <property type="component" value="Chromosome 17"/>
</dbReference>
<name>A0AA36FEB5_OCTVU</name>
<evidence type="ECO:0000313" key="2">
    <source>
        <dbReference type="Proteomes" id="UP001162480"/>
    </source>
</evidence>
<reference evidence="1" key="1">
    <citation type="submission" date="2023-08" db="EMBL/GenBank/DDBJ databases">
        <authorList>
            <person name="Alioto T."/>
            <person name="Alioto T."/>
            <person name="Gomez Garrido J."/>
        </authorList>
    </citation>
    <scope>NUCLEOTIDE SEQUENCE</scope>
</reference>
<sequence>MENFKMLGILSGARESNFRGQKIRDQWFISYRGHFIMLVVKTPNSEMAQFTEFEIATVAATPVVVVVV</sequence>
<keyword evidence="2" id="KW-1185">Reference proteome</keyword>
<accession>A0AA36FEB5</accession>